<reference evidence="7 8" key="1">
    <citation type="submission" date="2017-05" db="EMBL/GenBank/DDBJ databases">
        <authorList>
            <person name="Song R."/>
            <person name="Chenine A.L."/>
            <person name="Ruprecht R.M."/>
        </authorList>
    </citation>
    <scope>NUCLEOTIDE SEQUENCE [LARGE SCALE GENOMIC DNA]</scope>
    <source>
        <strain evidence="7 8">DSM 26136</strain>
    </source>
</reference>
<dbReference type="InterPro" id="IPR038770">
    <property type="entry name" value="Na+/solute_symporter_sf"/>
</dbReference>
<dbReference type="InterPro" id="IPR006153">
    <property type="entry name" value="Cation/H_exchanger_TM"/>
</dbReference>
<evidence type="ECO:0000256" key="5">
    <source>
        <dbReference type="SAM" id="Phobius"/>
    </source>
</evidence>
<keyword evidence="2 5" id="KW-0812">Transmembrane</keyword>
<evidence type="ECO:0000256" key="2">
    <source>
        <dbReference type="ARBA" id="ARBA00022692"/>
    </source>
</evidence>
<feature type="transmembrane region" description="Helical" evidence="5">
    <location>
        <begin position="248"/>
        <end position="265"/>
    </location>
</feature>
<proteinExistence type="predicted"/>
<dbReference type="GO" id="GO:1902600">
    <property type="term" value="P:proton transmembrane transport"/>
    <property type="evidence" value="ECO:0007669"/>
    <property type="project" value="InterPro"/>
</dbReference>
<evidence type="ECO:0000259" key="6">
    <source>
        <dbReference type="Pfam" id="PF00999"/>
    </source>
</evidence>
<feature type="transmembrane region" description="Helical" evidence="5">
    <location>
        <begin position="198"/>
        <end position="217"/>
    </location>
</feature>
<feature type="transmembrane region" description="Helical" evidence="5">
    <location>
        <begin position="224"/>
        <end position="242"/>
    </location>
</feature>
<dbReference type="GO" id="GO:0016020">
    <property type="term" value="C:membrane"/>
    <property type="evidence" value="ECO:0007669"/>
    <property type="project" value="UniProtKB-SubCell"/>
</dbReference>
<feature type="transmembrane region" description="Helical" evidence="5">
    <location>
        <begin position="302"/>
        <end position="323"/>
    </location>
</feature>
<protein>
    <recommendedName>
        <fullName evidence="6">Cation/H+ exchanger transmembrane domain-containing protein</fullName>
    </recommendedName>
</protein>
<dbReference type="PANTHER" id="PTHR43021">
    <property type="entry name" value="NA(+)/H(+) ANTIPORTER-RELATED"/>
    <property type="match status" value="1"/>
</dbReference>
<evidence type="ECO:0000313" key="7">
    <source>
        <dbReference type="EMBL" id="ARU03738.1"/>
    </source>
</evidence>
<dbReference type="PANTHER" id="PTHR43021:SF2">
    <property type="entry name" value="CATION_H+ EXCHANGER DOMAIN-CONTAINING PROTEIN"/>
    <property type="match status" value="1"/>
</dbReference>
<dbReference type="EMBL" id="CP021455">
    <property type="protein sequence ID" value="ARU03738.1"/>
    <property type="molecule type" value="Genomic_DNA"/>
</dbReference>
<feature type="transmembrane region" description="Helical" evidence="5">
    <location>
        <begin position="98"/>
        <end position="121"/>
    </location>
</feature>
<name>A0A1Y0EJY2_9BURK</name>
<accession>A0A1Y0EJY2</accession>
<comment type="subcellular location">
    <subcellularLocation>
        <location evidence="1">Membrane</location>
        <topology evidence="1">Multi-pass membrane protein</topology>
    </subcellularLocation>
</comment>
<feature type="transmembrane region" description="Helical" evidence="5">
    <location>
        <begin position="160"/>
        <end position="178"/>
    </location>
</feature>
<feature type="transmembrane region" description="Helical" evidence="5">
    <location>
        <begin position="20"/>
        <end position="38"/>
    </location>
</feature>
<evidence type="ECO:0000256" key="3">
    <source>
        <dbReference type="ARBA" id="ARBA00022989"/>
    </source>
</evidence>
<evidence type="ECO:0000313" key="8">
    <source>
        <dbReference type="Proteomes" id="UP000196138"/>
    </source>
</evidence>
<dbReference type="Proteomes" id="UP000196138">
    <property type="component" value="Chromosome"/>
</dbReference>
<feature type="transmembrane region" description="Helical" evidence="5">
    <location>
        <begin position="45"/>
        <end position="63"/>
    </location>
</feature>
<keyword evidence="3 5" id="KW-1133">Transmembrane helix</keyword>
<evidence type="ECO:0000256" key="4">
    <source>
        <dbReference type="ARBA" id="ARBA00023136"/>
    </source>
</evidence>
<dbReference type="OrthoDB" id="8617652at2"/>
<gene>
    <name evidence="7" type="ORF">CCO03_02695</name>
</gene>
<dbReference type="GO" id="GO:0015297">
    <property type="term" value="F:antiporter activity"/>
    <property type="evidence" value="ECO:0007669"/>
    <property type="project" value="InterPro"/>
</dbReference>
<dbReference type="AlphaFoldDB" id="A0A1Y0EJY2"/>
<dbReference type="Gene3D" id="1.20.1530.20">
    <property type="match status" value="1"/>
</dbReference>
<feature type="transmembrane region" description="Helical" evidence="5">
    <location>
        <begin position="277"/>
        <end position="296"/>
    </location>
</feature>
<organism evidence="7 8">
    <name type="scientific">Comamonas serinivorans</name>
    <dbReference type="NCBI Taxonomy" id="1082851"/>
    <lineage>
        <taxon>Bacteria</taxon>
        <taxon>Pseudomonadati</taxon>
        <taxon>Pseudomonadota</taxon>
        <taxon>Betaproteobacteria</taxon>
        <taxon>Burkholderiales</taxon>
        <taxon>Comamonadaceae</taxon>
        <taxon>Comamonas</taxon>
    </lineage>
</organism>
<feature type="transmembrane region" description="Helical" evidence="5">
    <location>
        <begin position="127"/>
        <end position="148"/>
    </location>
</feature>
<sequence length="410" mass="43636">MTPWWTDWLQPSTGLPTLEWALLLAVVALAGHAVYRGLGLPRMVGYTLVGGLAGWLGFSGATWPMHGVGLFLLQLGMTVVLFEAGTRLPIRWFLHNPMVLVQSLLEAVLTFALTFLLLRWWGEPASVARMVAMVALAASPATLLRLVHELRAAGPVTDRALVLASLNNLYALVLGGAMAAQSAPDLAGWAAVWPPLRLLGTSLLLAVVLAAVIHLAWRTMRHGSESAAVFIVAILAASVTVADQLHGSAPLVALMAGAMLRYAPVRPMVWQRHFEGVSGLLVMLMFVLVATTAAQMAWSVPILLIVFSLVLVRVLCKVLGVVAGSWRSGMGPVKCVWLGLALMPMSATALLLTTQFASQHPQAARMSAIALPLILVCEVLGAVCAAFALRAARETVQVANTPAMEGRHDA</sequence>
<dbReference type="KEGG" id="cser:CCO03_02695"/>
<keyword evidence="8" id="KW-1185">Reference proteome</keyword>
<feature type="transmembrane region" description="Helical" evidence="5">
    <location>
        <begin position="69"/>
        <end position="86"/>
    </location>
</feature>
<feature type="transmembrane region" description="Helical" evidence="5">
    <location>
        <begin position="369"/>
        <end position="389"/>
    </location>
</feature>
<feature type="domain" description="Cation/H+ exchanger transmembrane" evidence="6">
    <location>
        <begin position="26"/>
        <end position="376"/>
    </location>
</feature>
<feature type="transmembrane region" description="Helical" evidence="5">
    <location>
        <begin position="335"/>
        <end position="357"/>
    </location>
</feature>
<evidence type="ECO:0000256" key="1">
    <source>
        <dbReference type="ARBA" id="ARBA00004141"/>
    </source>
</evidence>
<keyword evidence="4 5" id="KW-0472">Membrane</keyword>
<dbReference type="Pfam" id="PF00999">
    <property type="entry name" value="Na_H_Exchanger"/>
    <property type="match status" value="1"/>
</dbReference>